<accession>A0A7W6ZM81</accession>
<dbReference type="AlphaFoldDB" id="A0A7W6ZM81"/>
<evidence type="ECO:0000313" key="1">
    <source>
        <dbReference type="EMBL" id="MBB4482636.1"/>
    </source>
</evidence>
<gene>
    <name evidence="1" type="ORF">GGE46_005251</name>
    <name evidence="2" type="ORF">GGE57_005371</name>
</gene>
<dbReference type="EMBL" id="JACIID010000014">
    <property type="protein sequence ID" value="MBB4538588.1"/>
    <property type="molecule type" value="Genomic_DNA"/>
</dbReference>
<reference evidence="3 4" key="1">
    <citation type="submission" date="2020-08" db="EMBL/GenBank/DDBJ databases">
        <title>Genomic Encyclopedia of Type Strains, Phase IV (KMG-V): Genome sequencing to study the core and pangenomes of soil and plant-associated prokaryotes.</title>
        <authorList>
            <person name="Whitman W."/>
        </authorList>
    </citation>
    <scope>NUCLEOTIDE SEQUENCE [LARGE SCALE GENOMIC DNA]</scope>
    <source>
        <strain evidence="1 4">SEMIA 471</strain>
        <strain evidence="2 3">SEMIA 489</strain>
    </source>
</reference>
<comment type="caution">
    <text evidence="2">The sequence shown here is derived from an EMBL/GenBank/DDBJ whole genome shotgun (WGS) entry which is preliminary data.</text>
</comment>
<dbReference type="Proteomes" id="UP000557344">
    <property type="component" value="Unassembled WGS sequence"/>
</dbReference>
<sequence>MLRRLLVNAARNFGEGRIADIYLIRNPGTLVRVPTEPDAGLA</sequence>
<evidence type="ECO:0000313" key="2">
    <source>
        <dbReference type="EMBL" id="MBB4538588.1"/>
    </source>
</evidence>
<dbReference type="EMBL" id="JACIHU010000014">
    <property type="protein sequence ID" value="MBB4482636.1"/>
    <property type="molecule type" value="Genomic_DNA"/>
</dbReference>
<evidence type="ECO:0000313" key="4">
    <source>
        <dbReference type="Proteomes" id="UP000557344"/>
    </source>
</evidence>
<protein>
    <submittedName>
        <fullName evidence="2">Uncharacterized protein</fullName>
    </submittedName>
</protein>
<evidence type="ECO:0000313" key="3">
    <source>
        <dbReference type="Proteomes" id="UP000523431"/>
    </source>
</evidence>
<dbReference type="RefSeq" id="WP_281421727.1">
    <property type="nucleotide sequence ID" value="NZ_JACIHU010000014.1"/>
</dbReference>
<name>A0A7W6ZM81_RHIET</name>
<organism evidence="2 3">
    <name type="scientific">Rhizobium etli</name>
    <dbReference type="NCBI Taxonomy" id="29449"/>
    <lineage>
        <taxon>Bacteria</taxon>
        <taxon>Pseudomonadati</taxon>
        <taxon>Pseudomonadota</taxon>
        <taxon>Alphaproteobacteria</taxon>
        <taxon>Hyphomicrobiales</taxon>
        <taxon>Rhizobiaceae</taxon>
        <taxon>Rhizobium/Agrobacterium group</taxon>
        <taxon>Rhizobium</taxon>
    </lineage>
</organism>
<dbReference type="Proteomes" id="UP000523431">
    <property type="component" value="Unassembled WGS sequence"/>
</dbReference>
<proteinExistence type="predicted"/>